<proteinExistence type="predicted"/>
<dbReference type="AlphaFoldDB" id="A0A6L6QM84"/>
<evidence type="ECO:0000313" key="2">
    <source>
        <dbReference type="Proteomes" id="UP000472320"/>
    </source>
</evidence>
<sequence>MTMSKKIFRMHSLYAGHGDCLWLEYGLEANPHRIVVDCGTIGTAKRVKEALDIVRNEPGSNELLVITHVDADHIGGAISVLEDPKYGGMFKEIWFNGRRHLEPADVLEHFGAVQGERVTDALLEHNLPWNSLYAASQISLSEDGTPKEIKLPGDAKLTILSPSWEKLRAMIGRWDREIEKAGLLPNLDQVAPQPIPEGFETFGFDVDALADEAFEEDTEVPNGSSIAFIVEFDGKSILLGADAHPTVLINAIQKKYGKLGIEIDVLKLPHHGSKHNVSQELLEAVKCKTAVFSSNGAYFKHPDREAVARVVKHSPEGVELVFNCRSDFNKMWDSDHLRDEWKYKTRYGVREDGVSVILK</sequence>
<dbReference type="InterPro" id="IPR036866">
    <property type="entry name" value="RibonucZ/Hydroxyglut_hydro"/>
</dbReference>
<dbReference type="GO" id="GO:0016787">
    <property type="term" value="F:hydrolase activity"/>
    <property type="evidence" value="ECO:0007669"/>
    <property type="project" value="UniProtKB-KW"/>
</dbReference>
<accession>A0A6L6QM84</accession>
<keyword evidence="1" id="KW-0378">Hydrolase</keyword>
<dbReference type="PANTHER" id="PTHR30619">
    <property type="entry name" value="DNA INTERNALIZATION/COMPETENCE PROTEIN COMEC/REC2"/>
    <property type="match status" value="1"/>
</dbReference>
<gene>
    <name evidence="1" type="ORF">GM658_22685</name>
</gene>
<evidence type="ECO:0000313" key="1">
    <source>
        <dbReference type="EMBL" id="MTW13419.1"/>
    </source>
</evidence>
<protein>
    <submittedName>
        <fullName evidence="1">MBL fold metallo-hydrolase</fullName>
    </submittedName>
</protein>
<dbReference type="Proteomes" id="UP000472320">
    <property type="component" value="Unassembled WGS sequence"/>
</dbReference>
<dbReference type="OrthoDB" id="418728at2"/>
<dbReference type="PANTHER" id="PTHR30619:SF1">
    <property type="entry name" value="RECOMBINATION PROTEIN 2"/>
    <property type="match status" value="1"/>
</dbReference>
<reference evidence="1 2" key="1">
    <citation type="submission" date="2019-11" db="EMBL/GenBank/DDBJ databases">
        <title>Type strains purchased from KCTC, JCM and DSMZ.</title>
        <authorList>
            <person name="Lu H."/>
        </authorList>
    </citation>
    <scope>NUCLEOTIDE SEQUENCE [LARGE SCALE GENOMIC DNA]</scope>
    <source>
        <strain evidence="1 2">JCM 31587</strain>
    </source>
</reference>
<keyword evidence="2" id="KW-1185">Reference proteome</keyword>
<dbReference type="SUPFAM" id="SSF56281">
    <property type="entry name" value="Metallo-hydrolase/oxidoreductase"/>
    <property type="match status" value="1"/>
</dbReference>
<dbReference type="Gene3D" id="3.60.15.10">
    <property type="entry name" value="Ribonuclease Z/Hydroxyacylglutathione hydrolase-like"/>
    <property type="match status" value="1"/>
</dbReference>
<dbReference type="EMBL" id="WNKX01000022">
    <property type="protein sequence ID" value="MTW13419.1"/>
    <property type="molecule type" value="Genomic_DNA"/>
</dbReference>
<name>A0A6L6QM84_9BURK</name>
<dbReference type="InterPro" id="IPR052159">
    <property type="entry name" value="Competence_DNA_uptake"/>
</dbReference>
<comment type="caution">
    <text evidence="1">The sequence shown here is derived from an EMBL/GenBank/DDBJ whole genome shotgun (WGS) entry which is preliminary data.</text>
</comment>
<organism evidence="1 2">
    <name type="scientific">Massilia eburnea</name>
    <dbReference type="NCBI Taxonomy" id="1776165"/>
    <lineage>
        <taxon>Bacteria</taxon>
        <taxon>Pseudomonadati</taxon>
        <taxon>Pseudomonadota</taxon>
        <taxon>Betaproteobacteria</taxon>
        <taxon>Burkholderiales</taxon>
        <taxon>Oxalobacteraceae</taxon>
        <taxon>Telluria group</taxon>
        <taxon>Massilia</taxon>
    </lineage>
</organism>